<keyword evidence="5 6" id="KW-0472">Membrane</keyword>
<dbReference type="Pfam" id="PF00581">
    <property type="entry name" value="Rhodanese"/>
    <property type="match status" value="1"/>
</dbReference>
<evidence type="ECO:0000256" key="3">
    <source>
        <dbReference type="ARBA" id="ARBA00022692"/>
    </source>
</evidence>
<dbReference type="InterPro" id="IPR001763">
    <property type="entry name" value="Rhodanese-like_dom"/>
</dbReference>
<dbReference type="STRING" id="68895.RR42_s0151"/>
<evidence type="ECO:0000256" key="2">
    <source>
        <dbReference type="ARBA" id="ARBA00022475"/>
    </source>
</evidence>
<dbReference type="Pfam" id="PF09335">
    <property type="entry name" value="VTT_dom"/>
    <property type="match status" value="1"/>
</dbReference>
<name>A0A0C4YIS6_9BURK</name>
<feature type="transmembrane region" description="Helical" evidence="6">
    <location>
        <begin position="41"/>
        <end position="63"/>
    </location>
</feature>
<feature type="domain" description="Rhodanese" evidence="7">
    <location>
        <begin position="245"/>
        <end position="332"/>
    </location>
</feature>
<dbReference type="SUPFAM" id="SSF52821">
    <property type="entry name" value="Rhodanese/Cell cycle control phosphatase"/>
    <property type="match status" value="1"/>
</dbReference>
<dbReference type="SMART" id="SM00450">
    <property type="entry name" value="RHOD"/>
    <property type="match status" value="1"/>
</dbReference>
<evidence type="ECO:0000256" key="5">
    <source>
        <dbReference type="ARBA" id="ARBA00023136"/>
    </source>
</evidence>
<dbReference type="InterPro" id="IPR036873">
    <property type="entry name" value="Rhodanese-like_dom_sf"/>
</dbReference>
<dbReference type="Gene3D" id="3.40.250.10">
    <property type="entry name" value="Rhodanese-like domain"/>
    <property type="match status" value="1"/>
</dbReference>
<dbReference type="KEGG" id="cbw:RR42_s0151"/>
<proteinExistence type="predicted"/>
<feature type="transmembrane region" description="Helical" evidence="6">
    <location>
        <begin position="171"/>
        <end position="191"/>
    </location>
</feature>
<keyword evidence="8" id="KW-0449">Lipoprotein</keyword>
<dbReference type="EMBL" id="CP010537">
    <property type="protein sequence ID" value="AJG21749.1"/>
    <property type="molecule type" value="Genomic_DNA"/>
</dbReference>
<feature type="transmembrane region" description="Helical" evidence="6">
    <location>
        <begin position="140"/>
        <end position="164"/>
    </location>
</feature>
<dbReference type="AlphaFoldDB" id="A0A0C4YIS6"/>
<dbReference type="GO" id="GO:0005886">
    <property type="term" value="C:plasma membrane"/>
    <property type="evidence" value="ECO:0007669"/>
    <property type="project" value="UniProtKB-SubCell"/>
</dbReference>
<keyword evidence="4 6" id="KW-1133">Transmembrane helix</keyword>
<dbReference type="InterPro" id="IPR051311">
    <property type="entry name" value="DedA_domain"/>
</dbReference>
<reference evidence="8 9" key="1">
    <citation type="journal article" date="2015" name="Genome Announc.">
        <title>Complete Genome Sequence of Cupriavidus basilensis 4G11, Isolated from the Oak Ridge Field Research Center Site.</title>
        <authorList>
            <person name="Ray J."/>
            <person name="Waters R.J."/>
            <person name="Skerker J.M."/>
            <person name="Kuehl J.V."/>
            <person name="Price M.N."/>
            <person name="Huang J."/>
            <person name="Chakraborty R."/>
            <person name="Arkin A.P."/>
            <person name="Deutschbauer A."/>
        </authorList>
    </citation>
    <scope>NUCLEOTIDE SEQUENCE [LARGE SCALE GENOMIC DNA]</scope>
    <source>
        <strain evidence="8">4G11</strain>
    </source>
</reference>
<dbReference type="InterPro" id="IPR032816">
    <property type="entry name" value="VTT_dom"/>
</dbReference>
<evidence type="ECO:0000313" key="8">
    <source>
        <dbReference type="EMBL" id="AJG21749.1"/>
    </source>
</evidence>
<evidence type="ECO:0000256" key="4">
    <source>
        <dbReference type="ARBA" id="ARBA00022989"/>
    </source>
</evidence>
<protein>
    <submittedName>
        <fullName evidence="8">Lipoprotein B</fullName>
    </submittedName>
</protein>
<evidence type="ECO:0000259" key="7">
    <source>
        <dbReference type="PROSITE" id="PS50206"/>
    </source>
</evidence>
<feature type="transmembrane region" description="Helical" evidence="6">
    <location>
        <begin position="197"/>
        <end position="219"/>
    </location>
</feature>
<evidence type="ECO:0000256" key="6">
    <source>
        <dbReference type="SAM" id="Phobius"/>
    </source>
</evidence>
<comment type="subcellular location">
    <subcellularLocation>
        <location evidence="1">Cell membrane</location>
        <topology evidence="1">Multi-pass membrane protein</topology>
    </subcellularLocation>
</comment>
<gene>
    <name evidence="8" type="ORF">RR42_s0151</name>
</gene>
<keyword evidence="2" id="KW-1003">Cell membrane</keyword>
<dbReference type="PROSITE" id="PS50206">
    <property type="entry name" value="RHODANESE_3"/>
    <property type="match status" value="1"/>
</dbReference>
<keyword evidence="9" id="KW-1185">Reference proteome</keyword>
<evidence type="ECO:0000313" key="9">
    <source>
        <dbReference type="Proteomes" id="UP000031843"/>
    </source>
</evidence>
<organism evidence="8 9">
    <name type="scientific">Cupriavidus basilensis</name>
    <dbReference type="NCBI Taxonomy" id="68895"/>
    <lineage>
        <taxon>Bacteria</taxon>
        <taxon>Pseudomonadati</taxon>
        <taxon>Pseudomonadota</taxon>
        <taxon>Betaproteobacteria</taxon>
        <taxon>Burkholderiales</taxon>
        <taxon>Burkholderiaceae</taxon>
        <taxon>Cupriavidus</taxon>
    </lineage>
</organism>
<sequence length="355" mass="37509">MPVGASILACADYLAGAKTAIVREIGVGELQSLLESHGVMLVFLNVLAEQAGLPVPAVPMLFVAGALGMREGGPALGAVLAAVILACLIADTAWYFAGKRLGQPMLRTICRVSISPDSCIRQTQSLYLRVGPRSLVFAKLLPGAGALSTAMAGMTATPFAVFLFYDAIGALVWAGGALLVGVVFTDFVEVILNAFSIYGPVAVMVVLGAFAAFVAWKFWRRVRLLRRTRRVPRMSVEELEARRLGDRFPLVLDVRSDAVERIPGATIIDLNAPLELLSEHPTSIDIVVYCACPHEVSAAVLAERLKAAGYANTWALAGGFDEWKRLHGEASQATATEGDAAVALASHAGGPGALR</sequence>
<dbReference type="Proteomes" id="UP000031843">
    <property type="component" value="Chromosome secondary"/>
</dbReference>
<keyword evidence="3 6" id="KW-0812">Transmembrane</keyword>
<dbReference type="PANTHER" id="PTHR42709">
    <property type="entry name" value="ALKALINE PHOSPHATASE LIKE PROTEIN"/>
    <property type="match status" value="1"/>
</dbReference>
<accession>A0A0C4YIS6</accession>
<dbReference type="PANTHER" id="PTHR42709:SF6">
    <property type="entry name" value="UNDECAPRENYL PHOSPHATE TRANSPORTER A"/>
    <property type="match status" value="1"/>
</dbReference>
<feature type="transmembrane region" description="Helical" evidence="6">
    <location>
        <begin position="75"/>
        <end position="97"/>
    </location>
</feature>
<evidence type="ECO:0000256" key="1">
    <source>
        <dbReference type="ARBA" id="ARBA00004651"/>
    </source>
</evidence>